<dbReference type="InterPro" id="IPR036236">
    <property type="entry name" value="Znf_C2H2_sf"/>
</dbReference>
<organism evidence="7 8">
    <name type="scientific">Trichoderma asperellum (strain ATCC 204424 / CBS 433.97 / NBRC 101777)</name>
    <dbReference type="NCBI Taxonomy" id="1042311"/>
    <lineage>
        <taxon>Eukaryota</taxon>
        <taxon>Fungi</taxon>
        <taxon>Dikarya</taxon>
        <taxon>Ascomycota</taxon>
        <taxon>Pezizomycotina</taxon>
        <taxon>Sordariomycetes</taxon>
        <taxon>Hypocreomycetidae</taxon>
        <taxon>Hypocreales</taxon>
        <taxon>Hypocreaceae</taxon>
        <taxon>Trichoderma</taxon>
    </lineage>
</organism>
<dbReference type="STRING" id="1042311.A0A2T3YUM6"/>
<dbReference type="SMART" id="SM00355">
    <property type="entry name" value="ZnF_C2H2"/>
    <property type="match status" value="4"/>
</dbReference>
<dbReference type="PROSITE" id="PS00028">
    <property type="entry name" value="ZINC_FINGER_C2H2_1"/>
    <property type="match status" value="2"/>
</dbReference>
<dbReference type="OrthoDB" id="6077919at2759"/>
<evidence type="ECO:0000256" key="2">
    <source>
        <dbReference type="ARBA" id="ARBA00022737"/>
    </source>
</evidence>
<evidence type="ECO:0000313" key="8">
    <source>
        <dbReference type="Proteomes" id="UP000240493"/>
    </source>
</evidence>
<dbReference type="PANTHER" id="PTHR24379">
    <property type="entry name" value="KRAB AND ZINC FINGER DOMAIN-CONTAINING"/>
    <property type="match status" value="1"/>
</dbReference>
<dbReference type="EMBL" id="KZ679271">
    <property type="protein sequence ID" value="PTB36281.1"/>
    <property type="molecule type" value="Genomic_DNA"/>
</dbReference>
<protein>
    <recommendedName>
        <fullName evidence="6">C2H2-type domain-containing protein</fullName>
    </recommendedName>
</protein>
<dbReference type="SUPFAM" id="SSF57667">
    <property type="entry name" value="beta-beta-alpha zinc fingers"/>
    <property type="match status" value="2"/>
</dbReference>
<accession>A0A2T3YUM6</accession>
<dbReference type="PROSITE" id="PS50157">
    <property type="entry name" value="ZINC_FINGER_C2H2_2"/>
    <property type="match status" value="1"/>
</dbReference>
<evidence type="ECO:0000256" key="3">
    <source>
        <dbReference type="ARBA" id="ARBA00022771"/>
    </source>
</evidence>
<proteinExistence type="predicted"/>
<evidence type="ECO:0000313" key="7">
    <source>
        <dbReference type="EMBL" id="PTB36281.1"/>
    </source>
</evidence>
<dbReference type="AlphaFoldDB" id="A0A2T3YUM6"/>
<dbReference type="InterPro" id="IPR013087">
    <property type="entry name" value="Znf_C2H2_type"/>
</dbReference>
<keyword evidence="2" id="KW-0677">Repeat</keyword>
<keyword evidence="3 5" id="KW-0863">Zinc-finger</keyword>
<dbReference type="Pfam" id="PF00096">
    <property type="entry name" value="zf-C2H2"/>
    <property type="match status" value="1"/>
</dbReference>
<reference evidence="7 8" key="1">
    <citation type="submission" date="2016-07" db="EMBL/GenBank/DDBJ databases">
        <title>Multiple horizontal gene transfer events from other fungi enriched the ability of initially mycotrophic Trichoderma (Ascomycota) to feed on dead plant biomass.</title>
        <authorList>
            <consortium name="DOE Joint Genome Institute"/>
            <person name="Aerts A."/>
            <person name="Atanasova L."/>
            <person name="Chenthamara K."/>
            <person name="Zhang J."/>
            <person name="Grujic M."/>
            <person name="Henrissat B."/>
            <person name="Kuo A."/>
            <person name="Salamov A."/>
            <person name="Lipzen A."/>
            <person name="Labutti K."/>
            <person name="Barry K."/>
            <person name="Miao Y."/>
            <person name="Rahimi M.J."/>
            <person name="Shen Q."/>
            <person name="Grigoriev I.V."/>
            <person name="Kubicek C.P."/>
            <person name="Druzhinina I.S."/>
        </authorList>
    </citation>
    <scope>NUCLEOTIDE SEQUENCE [LARGE SCALE GENOMIC DNA]</scope>
    <source>
        <strain evidence="7 8">CBS 433.97</strain>
    </source>
</reference>
<sequence length="120" mass="14165">MPSGNNNQRVIHGPLHECYTCGDQFLLHEEVILHMTNEGHWPTCEICGDRFRRVTQLEMHLERWHYFRCKECQKAFATQRGLVDHMRAKGHEGPIHKCRTCNLMYQTEAARDRHQNAKGH</sequence>
<dbReference type="Gene3D" id="3.30.160.60">
    <property type="entry name" value="Classic Zinc Finger"/>
    <property type="match status" value="2"/>
</dbReference>
<dbReference type="Proteomes" id="UP000240493">
    <property type="component" value="Unassembled WGS sequence"/>
</dbReference>
<keyword evidence="4" id="KW-0862">Zinc</keyword>
<dbReference type="SMR" id="A0A2T3YUM6"/>
<keyword evidence="1" id="KW-0479">Metal-binding</keyword>
<evidence type="ECO:0000256" key="5">
    <source>
        <dbReference type="PROSITE-ProRule" id="PRU00042"/>
    </source>
</evidence>
<dbReference type="GO" id="GO:0008270">
    <property type="term" value="F:zinc ion binding"/>
    <property type="evidence" value="ECO:0007669"/>
    <property type="project" value="UniProtKB-KW"/>
</dbReference>
<dbReference type="PANTHER" id="PTHR24379:SF121">
    <property type="entry name" value="C2H2-TYPE DOMAIN-CONTAINING PROTEIN"/>
    <property type="match status" value="1"/>
</dbReference>
<evidence type="ECO:0000256" key="1">
    <source>
        <dbReference type="ARBA" id="ARBA00022723"/>
    </source>
</evidence>
<name>A0A2T3YUM6_TRIA4</name>
<gene>
    <name evidence="7" type="ORF">M441DRAFT_51559</name>
</gene>
<evidence type="ECO:0000256" key="4">
    <source>
        <dbReference type="ARBA" id="ARBA00022833"/>
    </source>
</evidence>
<feature type="domain" description="C2H2-type" evidence="6">
    <location>
        <begin position="67"/>
        <end position="96"/>
    </location>
</feature>
<evidence type="ECO:0000259" key="6">
    <source>
        <dbReference type="PROSITE" id="PS50157"/>
    </source>
</evidence>
<keyword evidence="8" id="KW-1185">Reference proteome</keyword>